<dbReference type="InterPro" id="IPR037402">
    <property type="entry name" value="YidZ_PBP2"/>
</dbReference>
<dbReference type="PANTHER" id="PTHR30118:SF6">
    <property type="entry name" value="HTH-TYPE TRANSCRIPTIONAL REGULATOR LEUO"/>
    <property type="match status" value="1"/>
</dbReference>
<dbReference type="Pfam" id="PF03466">
    <property type="entry name" value="LysR_substrate"/>
    <property type="match status" value="1"/>
</dbReference>
<organism evidence="5">
    <name type="scientific">Vibrio coralliilyticus</name>
    <dbReference type="NCBI Taxonomy" id="190893"/>
    <lineage>
        <taxon>Bacteria</taxon>
        <taxon>Pseudomonadati</taxon>
        <taxon>Pseudomonadota</taxon>
        <taxon>Gammaproteobacteria</taxon>
        <taxon>Vibrionales</taxon>
        <taxon>Vibrionaceae</taxon>
        <taxon>Vibrio</taxon>
    </lineage>
</organism>
<comment type="caution">
    <text evidence="5">The sequence shown here is derived from an EMBL/GenBank/DDBJ whole genome shotgun (WGS) entry which is preliminary data.</text>
</comment>
<dbReference type="EMBL" id="JXXR01000016">
    <property type="protein sequence ID" value="KJY71122.1"/>
    <property type="molecule type" value="Genomic_DNA"/>
</dbReference>
<evidence type="ECO:0000256" key="4">
    <source>
        <dbReference type="ARBA" id="ARBA00023163"/>
    </source>
</evidence>
<proteinExistence type="inferred from homology"/>
<dbReference type="SUPFAM" id="SSF46785">
    <property type="entry name" value="Winged helix' DNA-binding domain"/>
    <property type="match status" value="1"/>
</dbReference>
<dbReference type="PROSITE" id="PS50931">
    <property type="entry name" value="HTH_LYSR"/>
    <property type="match status" value="1"/>
</dbReference>
<dbReference type="PANTHER" id="PTHR30118">
    <property type="entry name" value="HTH-TYPE TRANSCRIPTIONAL REGULATOR LEUO-RELATED"/>
    <property type="match status" value="1"/>
</dbReference>
<keyword evidence="4" id="KW-0804">Transcription</keyword>
<evidence type="ECO:0000256" key="3">
    <source>
        <dbReference type="ARBA" id="ARBA00023125"/>
    </source>
</evidence>
<dbReference type="CDD" id="cd08417">
    <property type="entry name" value="PBP2_Nitroaromatics_like"/>
    <property type="match status" value="1"/>
</dbReference>
<evidence type="ECO:0000256" key="1">
    <source>
        <dbReference type="ARBA" id="ARBA00009437"/>
    </source>
</evidence>
<dbReference type="RefSeq" id="WP_045986284.1">
    <property type="nucleotide sequence ID" value="NZ_CP063052.1"/>
</dbReference>
<evidence type="ECO:0000313" key="5">
    <source>
        <dbReference type="EMBL" id="KJY71122.1"/>
    </source>
</evidence>
<dbReference type="GO" id="GO:0003700">
    <property type="term" value="F:DNA-binding transcription factor activity"/>
    <property type="evidence" value="ECO:0007669"/>
    <property type="project" value="InterPro"/>
</dbReference>
<keyword evidence="2" id="KW-0805">Transcription regulation</keyword>
<dbReference type="InterPro" id="IPR005119">
    <property type="entry name" value="LysR_subst-bd"/>
</dbReference>
<gene>
    <name evidence="5" type="ORF">TW71_13955</name>
</gene>
<comment type="similarity">
    <text evidence="1">Belongs to the LysR transcriptional regulatory family.</text>
</comment>
<dbReference type="InterPro" id="IPR036390">
    <property type="entry name" value="WH_DNA-bd_sf"/>
</dbReference>
<name>A0A837G5C3_9VIBR</name>
<dbReference type="InterPro" id="IPR050389">
    <property type="entry name" value="LysR-type_TF"/>
</dbReference>
<dbReference type="SUPFAM" id="SSF53850">
    <property type="entry name" value="Periplasmic binding protein-like II"/>
    <property type="match status" value="1"/>
</dbReference>
<reference evidence="5" key="1">
    <citation type="journal article" date="2015" name="BMC Genomics">
        <title>Genome mining reveals unlocked bioactive potential of marine Gram-negative bacteria.</title>
        <authorList>
            <person name="Machado H."/>
            <person name="Sonnenschein E.C."/>
            <person name="Melchiorsen J."/>
            <person name="Gram L."/>
        </authorList>
    </citation>
    <scope>NUCLEOTIDE SEQUENCE</scope>
    <source>
        <strain evidence="5">S2052</strain>
    </source>
</reference>
<dbReference type="InterPro" id="IPR036388">
    <property type="entry name" value="WH-like_DNA-bd_sf"/>
</dbReference>
<dbReference type="InterPro" id="IPR000847">
    <property type="entry name" value="LysR_HTH_N"/>
</dbReference>
<accession>A0A837G5C3</accession>
<dbReference type="Gene3D" id="1.10.10.10">
    <property type="entry name" value="Winged helix-like DNA-binding domain superfamily/Winged helix DNA-binding domain"/>
    <property type="match status" value="1"/>
</dbReference>
<dbReference type="Pfam" id="PF00126">
    <property type="entry name" value="HTH_1"/>
    <property type="match status" value="1"/>
</dbReference>
<evidence type="ECO:0000256" key="2">
    <source>
        <dbReference type="ARBA" id="ARBA00023015"/>
    </source>
</evidence>
<dbReference type="GO" id="GO:0003677">
    <property type="term" value="F:DNA binding"/>
    <property type="evidence" value="ECO:0007669"/>
    <property type="project" value="UniProtKB-KW"/>
</dbReference>
<protein>
    <submittedName>
        <fullName evidence="5">Transcriptional regulator</fullName>
    </submittedName>
</protein>
<keyword evidence="3" id="KW-0238">DNA-binding</keyword>
<dbReference type="AlphaFoldDB" id="A0A837G5C3"/>
<sequence>MAKIDLNLIVIFDAIMREQSITIAAEQLAMTQPSVSKAVSRMRYAWKDPLFIKHGRGVTPTPYARQLWQEVAEPLNKISHTVSPPKFDPMTSSTQLRVALTDGISSLFWPRLRAIIEDSARAIDLYAVPFQGNGQKLLLEAEVDLVLDYYPTNHEQISVQHLYDNHFTCVMRPDHPLAERALSLEDFCGADHLLVSLSGDPSGAVDSTLALKGLQRRVAMTVNSFSGAMDLLEESNLISVLPFTVASKAIEKGRLIQKPMPISVPSPTISVAWHRRNQHNRALKWLINEVEAIVSAETHVFASKVTG</sequence>
<dbReference type="Gene3D" id="3.40.190.10">
    <property type="entry name" value="Periplasmic binding protein-like II"/>
    <property type="match status" value="2"/>
</dbReference>